<keyword evidence="1" id="KW-1133">Transmembrane helix</keyword>
<dbReference type="AlphaFoldDB" id="A0A8J3YS08"/>
<gene>
    <name evidence="2" type="ORF">Val02_63180</name>
</gene>
<keyword evidence="1" id="KW-0472">Membrane</keyword>
<accession>A0A8J3YS08</accession>
<dbReference type="Proteomes" id="UP000619260">
    <property type="component" value="Unassembled WGS sequence"/>
</dbReference>
<name>A0A8J3YS08_9ACTN</name>
<evidence type="ECO:0000256" key="1">
    <source>
        <dbReference type="SAM" id="Phobius"/>
    </source>
</evidence>
<comment type="caution">
    <text evidence="2">The sequence shown here is derived from an EMBL/GenBank/DDBJ whole genome shotgun (WGS) entry which is preliminary data.</text>
</comment>
<proteinExistence type="predicted"/>
<evidence type="ECO:0000313" key="2">
    <source>
        <dbReference type="EMBL" id="GIJ49432.1"/>
    </source>
</evidence>
<organism evidence="2 3">
    <name type="scientific">Virgisporangium aliadipatigenens</name>
    <dbReference type="NCBI Taxonomy" id="741659"/>
    <lineage>
        <taxon>Bacteria</taxon>
        <taxon>Bacillati</taxon>
        <taxon>Actinomycetota</taxon>
        <taxon>Actinomycetes</taxon>
        <taxon>Micromonosporales</taxon>
        <taxon>Micromonosporaceae</taxon>
        <taxon>Virgisporangium</taxon>
    </lineage>
</organism>
<protein>
    <submittedName>
        <fullName evidence="2">Uncharacterized protein</fullName>
    </submittedName>
</protein>
<reference evidence="2" key="1">
    <citation type="submission" date="2021-01" db="EMBL/GenBank/DDBJ databases">
        <title>Whole genome shotgun sequence of Virgisporangium aliadipatigenens NBRC 105644.</title>
        <authorList>
            <person name="Komaki H."/>
            <person name="Tamura T."/>
        </authorList>
    </citation>
    <scope>NUCLEOTIDE SEQUENCE</scope>
    <source>
        <strain evidence="2">NBRC 105644</strain>
    </source>
</reference>
<dbReference type="EMBL" id="BOPF01000028">
    <property type="protein sequence ID" value="GIJ49432.1"/>
    <property type="molecule type" value="Genomic_DNA"/>
</dbReference>
<feature type="transmembrane region" description="Helical" evidence="1">
    <location>
        <begin position="177"/>
        <end position="201"/>
    </location>
</feature>
<sequence length="218" mass="22453">MPGMGYPPPPYPIDPRDVRPSRAWYLVATVIAVLGIVAAPLLVVLGFASFGSAIGQLPSLDTQFNGGAATTVELTAGKKSAIYAVVLEDTAGSAGATCTATPVSGGTIDLSPLSYDASATAEGSTWSILYEITVSQDGQYSITCTSNTRVPGTDVYAIGDSIEVGGFMARVFGGAGAFVGAIAVPCVGLFIALIIAIVTGVRRSSHKARLQRERMGYR</sequence>
<keyword evidence="3" id="KW-1185">Reference proteome</keyword>
<keyword evidence="1" id="KW-0812">Transmembrane</keyword>
<feature type="transmembrane region" description="Helical" evidence="1">
    <location>
        <begin position="23"/>
        <end position="50"/>
    </location>
</feature>
<evidence type="ECO:0000313" key="3">
    <source>
        <dbReference type="Proteomes" id="UP000619260"/>
    </source>
</evidence>